<feature type="compositionally biased region" description="Pro residues" evidence="3">
    <location>
        <begin position="32"/>
        <end position="53"/>
    </location>
</feature>
<proteinExistence type="predicted"/>
<dbReference type="SMART" id="SM00320">
    <property type="entry name" value="WD40"/>
    <property type="match status" value="4"/>
</dbReference>
<sequence length="446" mass="47625">MAADKFCSRCGSALEPGDKFCASCGAPVEAVAPPPPEPEPEAPAPSPPASEPEPVPEPEQAVEPEPAAEPPQEPEPEPQSPPPPPPLDADGAGKKRSGGGKSKGRKWFLRIAVLIVVLGLGAAYWFVVVEPALAEREEMLLYLNRVEGLAFSPDGGRLAVGTDMGDMGILDLTGGQFLTVFPSTHPAGGFQSVAWGDKGMMACGYRDGSRGIIELWRLKGQGITREKLKALSWKPKSNDRLQEVASFLGFTPNGKYLVVFDATDNMVRVWNASGKYGAHKPNPIAIGTEVKATSLDIGGYRILAAVTRKGSVLLWGKNKFKPKSGTALVRRSGDNWTGASNVVVAPDGSWLAYDTPTYGDEWNRSLIFHPVKGGSERVVALNEFGNKLRSACVSPDGKLVAVSFDNRVRVLDAATGNAVYTGEVVFRTAGSPLDYIIQATFRLIDL</sequence>
<dbReference type="InterPro" id="IPR001680">
    <property type="entry name" value="WD40_rpt"/>
</dbReference>
<dbReference type="Pfam" id="PF00400">
    <property type="entry name" value="WD40"/>
    <property type="match status" value="1"/>
</dbReference>
<evidence type="ECO:0000256" key="2">
    <source>
        <dbReference type="ARBA" id="ARBA00022737"/>
    </source>
</evidence>
<evidence type="ECO:0000313" key="7">
    <source>
        <dbReference type="Proteomes" id="UP000428328"/>
    </source>
</evidence>
<dbReference type="PANTHER" id="PTHR44019:SF8">
    <property type="entry name" value="POC1 CENTRIOLAR PROTEIN HOMOLOG"/>
    <property type="match status" value="1"/>
</dbReference>
<dbReference type="Proteomes" id="UP000428328">
    <property type="component" value="Chromosome"/>
</dbReference>
<evidence type="ECO:0000256" key="3">
    <source>
        <dbReference type="SAM" id="MobiDB-lite"/>
    </source>
</evidence>
<dbReference type="InterPro" id="IPR050505">
    <property type="entry name" value="WDR55/POC1"/>
</dbReference>
<dbReference type="InterPro" id="IPR015943">
    <property type="entry name" value="WD40/YVTN_repeat-like_dom_sf"/>
</dbReference>
<keyword evidence="4" id="KW-0812">Transmembrane</keyword>
<dbReference type="Pfam" id="PF13240">
    <property type="entry name" value="Zn_Ribbon_1"/>
    <property type="match status" value="1"/>
</dbReference>
<dbReference type="PANTHER" id="PTHR44019">
    <property type="entry name" value="WD REPEAT-CONTAINING PROTEIN 55"/>
    <property type="match status" value="1"/>
</dbReference>
<dbReference type="KEGG" id="psel:GM415_00545"/>
<dbReference type="RefSeq" id="WP_158945737.1">
    <property type="nucleotide sequence ID" value="NZ_CP046400.1"/>
</dbReference>
<keyword evidence="1" id="KW-0853">WD repeat</keyword>
<evidence type="ECO:0000313" key="6">
    <source>
        <dbReference type="EMBL" id="QGY38689.1"/>
    </source>
</evidence>
<feature type="domain" description="Zinc-ribbon" evidence="5">
    <location>
        <begin position="6"/>
        <end position="28"/>
    </location>
</feature>
<name>A0A6I6JC32_9BACT</name>
<keyword evidence="2" id="KW-0677">Repeat</keyword>
<dbReference type="SUPFAM" id="SSF101908">
    <property type="entry name" value="Putative isomerase YbhE"/>
    <property type="match status" value="1"/>
</dbReference>
<dbReference type="AlphaFoldDB" id="A0A6I6JC32"/>
<feature type="transmembrane region" description="Helical" evidence="4">
    <location>
        <begin position="107"/>
        <end position="127"/>
    </location>
</feature>
<keyword evidence="7" id="KW-1185">Reference proteome</keyword>
<feature type="region of interest" description="Disordered" evidence="3">
    <location>
        <begin position="1"/>
        <end position="102"/>
    </location>
</feature>
<dbReference type="InterPro" id="IPR026870">
    <property type="entry name" value="Zinc_ribbon_dom"/>
</dbReference>
<evidence type="ECO:0000256" key="1">
    <source>
        <dbReference type="ARBA" id="ARBA00022574"/>
    </source>
</evidence>
<gene>
    <name evidence="6" type="ORF">GM415_00545</name>
</gene>
<evidence type="ECO:0000259" key="5">
    <source>
        <dbReference type="Pfam" id="PF13240"/>
    </source>
</evidence>
<protein>
    <submittedName>
        <fullName evidence="6">Zinc-ribbon domain-containing protein</fullName>
    </submittedName>
</protein>
<evidence type="ECO:0000256" key="4">
    <source>
        <dbReference type="SAM" id="Phobius"/>
    </source>
</evidence>
<dbReference type="Gene3D" id="2.130.10.10">
    <property type="entry name" value="YVTN repeat-like/Quinoprotein amine dehydrogenase"/>
    <property type="match status" value="2"/>
</dbReference>
<feature type="compositionally biased region" description="Pro residues" evidence="3">
    <location>
        <begin position="67"/>
        <end position="87"/>
    </location>
</feature>
<keyword evidence="4" id="KW-0472">Membrane</keyword>
<dbReference type="EMBL" id="CP046400">
    <property type="protein sequence ID" value="QGY38689.1"/>
    <property type="molecule type" value="Genomic_DNA"/>
</dbReference>
<organism evidence="6 7">
    <name type="scientific">Pseudodesulfovibrio cashew</name>
    <dbReference type="NCBI Taxonomy" id="2678688"/>
    <lineage>
        <taxon>Bacteria</taxon>
        <taxon>Pseudomonadati</taxon>
        <taxon>Thermodesulfobacteriota</taxon>
        <taxon>Desulfovibrionia</taxon>
        <taxon>Desulfovibrionales</taxon>
        <taxon>Desulfovibrionaceae</taxon>
    </lineage>
</organism>
<reference evidence="6 7" key="1">
    <citation type="submission" date="2019-11" db="EMBL/GenBank/DDBJ databases">
        <authorList>
            <person name="Zheng R.K."/>
            <person name="Sun C.M."/>
        </authorList>
    </citation>
    <scope>NUCLEOTIDE SEQUENCE [LARGE SCALE GENOMIC DNA]</scope>
    <source>
        <strain evidence="6 7">SRB007</strain>
    </source>
</reference>
<keyword evidence="4" id="KW-1133">Transmembrane helix</keyword>
<accession>A0A6I6JC32</accession>